<keyword evidence="2" id="KW-1185">Reference proteome</keyword>
<organism evidence="1 2">
    <name type="scientific">Rhizophlyctis rosea</name>
    <dbReference type="NCBI Taxonomy" id="64517"/>
    <lineage>
        <taxon>Eukaryota</taxon>
        <taxon>Fungi</taxon>
        <taxon>Fungi incertae sedis</taxon>
        <taxon>Chytridiomycota</taxon>
        <taxon>Chytridiomycota incertae sedis</taxon>
        <taxon>Chytridiomycetes</taxon>
        <taxon>Rhizophlyctidales</taxon>
        <taxon>Rhizophlyctidaceae</taxon>
        <taxon>Rhizophlyctis</taxon>
    </lineage>
</organism>
<protein>
    <submittedName>
        <fullName evidence="1">Uncharacterized protein</fullName>
    </submittedName>
</protein>
<accession>A0AAD5X259</accession>
<dbReference type="EMBL" id="JADGJD010001213">
    <property type="protein sequence ID" value="KAJ3045805.1"/>
    <property type="molecule type" value="Genomic_DNA"/>
</dbReference>
<proteinExistence type="predicted"/>
<reference evidence="1" key="1">
    <citation type="submission" date="2020-05" db="EMBL/GenBank/DDBJ databases">
        <title>Phylogenomic resolution of chytrid fungi.</title>
        <authorList>
            <person name="Stajich J.E."/>
            <person name="Amses K."/>
            <person name="Simmons R."/>
            <person name="Seto K."/>
            <person name="Myers J."/>
            <person name="Bonds A."/>
            <person name="Quandt C.A."/>
            <person name="Barry K."/>
            <person name="Liu P."/>
            <person name="Grigoriev I."/>
            <person name="Longcore J.E."/>
            <person name="James T.Y."/>
        </authorList>
    </citation>
    <scope>NUCLEOTIDE SEQUENCE</scope>
    <source>
        <strain evidence="1">JEL0318</strain>
    </source>
</reference>
<comment type="caution">
    <text evidence="1">The sequence shown here is derived from an EMBL/GenBank/DDBJ whole genome shotgun (WGS) entry which is preliminary data.</text>
</comment>
<name>A0AAD5X259_9FUNG</name>
<evidence type="ECO:0000313" key="2">
    <source>
        <dbReference type="Proteomes" id="UP001212841"/>
    </source>
</evidence>
<dbReference type="AlphaFoldDB" id="A0AAD5X259"/>
<dbReference type="Proteomes" id="UP001212841">
    <property type="component" value="Unassembled WGS sequence"/>
</dbReference>
<gene>
    <name evidence="1" type="ORF">HK097_001120</name>
</gene>
<sequence length="101" mass="11444">MLLDNVTPRQALQTFLDMRKRAILDQLDYKSVTKDNLTEKLCQISRMLAITIRHLVNIIHRENELPYRFEAPSGEGTEFLADSHYQFGGCGGAGGVCEEDE</sequence>
<evidence type="ECO:0000313" key="1">
    <source>
        <dbReference type="EMBL" id="KAJ3045805.1"/>
    </source>
</evidence>